<organism evidence="15 16">
    <name type="scientific">Pacificimonas flava</name>
    <dbReference type="NCBI Taxonomy" id="1234595"/>
    <lineage>
        <taxon>Bacteria</taxon>
        <taxon>Pseudomonadati</taxon>
        <taxon>Pseudomonadota</taxon>
        <taxon>Alphaproteobacteria</taxon>
        <taxon>Sphingomonadales</taxon>
        <taxon>Sphingosinicellaceae</taxon>
        <taxon>Pacificimonas</taxon>
    </lineage>
</organism>
<comment type="caution">
    <text evidence="15">The sequence shown here is derived from an EMBL/GenBank/DDBJ whole genome shotgun (WGS) entry which is preliminary data.</text>
</comment>
<dbReference type="RefSeq" id="WP_088712260.1">
    <property type="nucleotide sequence ID" value="NZ_NFZT01000001.1"/>
</dbReference>
<dbReference type="Pfam" id="PF02518">
    <property type="entry name" value="HATPase_c"/>
    <property type="match status" value="1"/>
</dbReference>
<keyword evidence="8" id="KW-0418">Kinase</keyword>
<keyword evidence="5" id="KW-0808">Transferase</keyword>
<accession>A0A219B534</accession>
<proteinExistence type="predicted"/>
<dbReference type="InterPro" id="IPR036890">
    <property type="entry name" value="HATPase_C_sf"/>
</dbReference>
<evidence type="ECO:0000259" key="14">
    <source>
        <dbReference type="SMART" id="SM00387"/>
    </source>
</evidence>
<dbReference type="OrthoDB" id="9767435at2"/>
<dbReference type="InterPro" id="IPR003594">
    <property type="entry name" value="HATPase_dom"/>
</dbReference>
<comment type="catalytic activity">
    <reaction evidence="1">
        <text>ATP + protein L-histidine = ADP + protein N-phospho-L-histidine.</text>
        <dbReference type="EC" id="2.7.13.3"/>
    </reaction>
</comment>
<dbReference type="InterPro" id="IPR011495">
    <property type="entry name" value="Sig_transdc_His_kin_sub2_dim/P"/>
</dbReference>
<feature type="transmembrane region" description="Helical" evidence="13">
    <location>
        <begin position="80"/>
        <end position="100"/>
    </location>
</feature>
<keyword evidence="12 13" id="KW-0472">Membrane</keyword>
<dbReference type="SUPFAM" id="SSF55874">
    <property type="entry name" value="ATPase domain of HSP90 chaperone/DNA topoisomerase II/histidine kinase"/>
    <property type="match status" value="1"/>
</dbReference>
<dbReference type="InterPro" id="IPR038318">
    <property type="entry name" value="KdpD_sf"/>
</dbReference>
<feature type="domain" description="Histidine kinase/HSP90-like ATPase" evidence="14">
    <location>
        <begin position="244"/>
        <end position="345"/>
    </location>
</feature>
<dbReference type="AlphaFoldDB" id="A0A219B534"/>
<keyword evidence="16" id="KW-1185">Reference proteome</keyword>
<evidence type="ECO:0000256" key="11">
    <source>
        <dbReference type="ARBA" id="ARBA00023012"/>
    </source>
</evidence>
<keyword evidence="10 13" id="KW-1133">Transmembrane helix</keyword>
<evidence type="ECO:0000256" key="8">
    <source>
        <dbReference type="ARBA" id="ARBA00022777"/>
    </source>
</evidence>
<dbReference type="EMBL" id="NFZT01000001">
    <property type="protein sequence ID" value="OWV33485.1"/>
    <property type="molecule type" value="Genomic_DNA"/>
</dbReference>
<evidence type="ECO:0000256" key="5">
    <source>
        <dbReference type="ARBA" id="ARBA00022679"/>
    </source>
</evidence>
<dbReference type="GO" id="GO:0005524">
    <property type="term" value="F:ATP binding"/>
    <property type="evidence" value="ECO:0007669"/>
    <property type="project" value="UniProtKB-KW"/>
</dbReference>
<feature type="transmembrane region" description="Helical" evidence="13">
    <location>
        <begin position="106"/>
        <end position="123"/>
    </location>
</feature>
<dbReference type="PANTHER" id="PTHR41523">
    <property type="entry name" value="TWO-COMPONENT SYSTEM SENSOR PROTEIN"/>
    <property type="match status" value="1"/>
</dbReference>
<evidence type="ECO:0000313" key="16">
    <source>
        <dbReference type="Proteomes" id="UP000198462"/>
    </source>
</evidence>
<feature type="transmembrane region" description="Helical" evidence="13">
    <location>
        <begin position="24"/>
        <end position="44"/>
    </location>
</feature>
<feature type="transmembrane region" description="Helical" evidence="13">
    <location>
        <begin position="50"/>
        <end position="68"/>
    </location>
</feature>
<dbReference type="GO" id="GO:0016020">
    <property type="term" value="C:membrane"/>
    <property type="evidence" value="ECO:0007669"/>
    <property type="project" value="UniProtKB-SubCell"/>
</dbReference>
<evidence type="ECO:0000256" key="3">
    <source>
        <dbReference type="ARBA" id="ARBA00012438"/>
    </source>
</evidence>
<keyword evidence="9" id="KW-0067">ATP-binding</keyword>
<dbReference type="PANTHER" id="PTHR41523:SF8">
    <property type="entry name" value="ETHYLENE RESPONSE SENSOR PROTEIN"/>
    <property type="match status" value="1"/>
</dbReference>
<name>A0A219B534_9SPHN</name>
<dbReference type="InterPro" id="IPR025201">
    <property type="entry name" value="KdpD_TM"/>
</dbReference>
<dbReference type="GO" id="GO:0000160">
    <property type="term" value="P:phosphorelay signal transduction system"/>
    <property type="evidence" value="ECO:0007669"/>
    <property type="project" value="UniProtKB-KW"/>
</dbReference>
<evidence type="ECO:0000256" key="12">
    <source>
        <dbReference type="ARBA" id="ARBA00023136"/>
    </source>
</evidence>
<sequence>MSWERRLGELDLPDRFAPAIPRPVTMIGVALACTILAFAARWLVDQVLPAAGPFALTVPFVLAASLFARAFAGVLTQTFCALYAWYFVLPASGSFAFAVPSDGPRVVVNVLAGFAVVALAEVFRSAVRRAVAERDDALERRDLYLHEFDHRVKNNFAMVASLLDVQRRQFAEDDPAHEALSVAAGRVDLIARAHESLYRGDGLPTLVDMRDCLGELCGTLSHSLNLPGGVNIACQAETAWLPRDRAIAIGLIVNELATNAAKHAFAGRDSGRVDIAFHRRKGGYCLIVEDDGVGMASKEGEPPLSRHGGLGQRLIDAFAMQARGKLTRDTDGPGTRFVFELDGAEEKE</sequence>
<dbReference type="Gene3D" id="1.20.120.620">
    <property type="entry name" value="Backbone structure of the membrane domain of e. Coli histidine kinase receptor kdpd"/>
    <property type="match status" value="1"/>
</dbReference>
<keyword evidence="11" id="KW-0902">Two-component regulatory system</keyword>
<evidence type="ECO:0000256" key="10">
    <source>
        <dbReference type="ARBA" id="ARBA00022989"/>
    </source>
</evidence>
<dbReference type="SMART" id="SM00387">
    <property type="entry name" value="HATPase_c"/>
    <property type="match status" value="1"/>
</dbReference>
<dbReference type="Pfam" id="PF07568">
    <property type="entry name" value="HisKA_2"/>
    <property type="match status" value="1"/>
</dbReference>
<reference evidence="16" key="1">
    <citation type="submission" date="2017-05" db="EMBL/GenBank/DDBJ databases">
        <authorList>
            <person name="Lin X."/>
        </authorList>
    </citation>
    <scope>NUCLEOTIDE SEQUENCE [LARGE SCALE GENOMIC DNA]</scope>
    <source>
        <strain evidence="16">JLT2012</strain>
    </source>
</reference>
<keyword evidence="6 13" id="KW-0812">Transmembrane</keyword>
<dbReference type="Pfam" id="PF13493">
    <property type="entry name" value="DUF4118"/>
    <property type="match status" value="1"/>
</dbReference>
<gene>
    <name evidence="15" type="ORF">B5C34_08445</name>
</gene>
<dbReference type="Gene3D" id="3.30.565.10">
    <property type="entry name" value="Histidine kinase-like ATPase, C-terminal domain"/>
    <property type="match status" value="1"/>
</dbReference>
<evidence type="ECO:0000256" key="4">
    <source>
        <dbReference type="ARBA" id="ARBA00022553"/>
    </source>
</evidence>
<evidence type="ECO:0000256" key="9">
    <source>
        <dbReference type="ARBA" id="ARBA00022840"/>
    </source>
</evidence>
<dbReference type="EC" id="2.7.13.3" evidence="3"/>
<protein>
    <recommendedName>
        <fullName evidence="3">histidine kinase</fullName>
        <ecNumber evidence="3">2.7.13.3</ecNumber>
    </recommendedName>
</protein>
<evidence type="ECO:0000256" key="13">
    <source>
        <dbReference type="SAM" id="Phobius"/>
    </source>
</evidence>
<evidence type="ECO:0000256" key="7">
    <source>
        <dbReference type="ARBA" id="ARBA00022741"/>
    </source>
</evidence>
<dbReference type="PROSITE" id="PS51257">
    <property type="entry name" value="PROKAR_LIPOPROTEIN"/>
    <property type="match status" value="1"/>
</dbReference>
<evidence type="ECO:0000256" key="1">
    <source>
        <dbReference type="ARBA" id="ARBA00000085"/>
    </source>
</evidence>
<evidence type="ECO:0000256" key="6">
    <source>
        <dbReference type="ARBA" id="ARBA00022692"/>
    </source>
</evidence>
<evidence type="ECO:0000313" key="15">
    <source>
        <dbReference type="EMBL" id="OWV33485.1"/>
    </source>
</evidence>
<dbReference type="GO" id="GO:0004673">
    <property type="term" value="F:protein histidine kinase activity"/>
    <property type="evidence" value="ECO:0007669"/>
    <property type="project" value="UniProtKB-EC"/>
</dbReference>
<keyword evidence="7" id="KW-0547">Nucleotide-binding</keyword>
<keyword evidence="4" id="KW-0597">Phosphoprotein</keyword>
<dbReference type="Proteomes" id="UP000198462">
    <property type="component" value="Unassembled WGS sequence"/>
</dbReference>
<evidence type="ECO:0000256" key="2">
    <source>
        <dbReference type="ARBA" id="ARBA00004141"/>
    </source>
</evidence>
<comment type="subcellular location">
    <subcellularLocation>
        <location evidence="2">Membrane</location>
        <topology evidence="2">Multi-pass membrane protein</topology>
    </subcellularLocation>
</comment>